<reference evidence="4" key="2">
    <citation type="journal article" date="2016" name="Genome Announc.">
        <title>Genome sequence of Ustilaginoidea virens IPU010, a rice pathogenic fungus causing false smut.</title>
        <authorList>
            <person name="Kumagai T."/>
            <person name="Ishii T."/>
            <person name="Terai G."/>
            <person name="Umemura M."/>
            <person name="Machida M."/>
            <person name="Asai K."/>
        </authorList>
    </citation>
    <scope>NUCLEOTIDE SEQUENCE [LARGE SCALE GENOMIC DNA]</scope>
    <source>
        <strain evidence="4">IPU010</strain>
    </source>
</reference>
<gene>
    <name evidence="2" type="ORF">UV8b_06265</name>
    <name evidence="1" type="ORF">UVI_02023010</name>
</gene>
<dbReference type="GeneID" id="66067042"/>
<dbReference type="EMBL" id="BBTG02000009">
    <property type="protein sequence ID" value="GAO20134.1"/>
    <property type="molecule type" value="Genomic_DNA"/>
</dbReference>
<dbReference type="OrthoDB" id="94039at2759"/>
<reference evidence="1" key="1">
    <citation type="journal article" date="2016" name="Genome Announc.">
        <title>Genome Sequence of Ustilaginoidea virens IPU010, a Rice Pathogenic Fungus Causing False Smut.</title>
        <authorList>
            <person name="Kumagai T."/>
            <person name="Ishii T."/>
            <person name="Terai G."/>
            <person name="Umemura M."/>
            <person name="Machida M."/>
            <person name="Asai K."/>
        </authorList>
    </citation>
    <scope>NUCLEOTIDE SEQUENCE [LARGE SCALE GENOMIC DNA]</scope>
    <source>
        <strain evidence="1">IPU010</strain>
    </source>
</reference>
<evidence type="ECO:0000313" key="3">
    <source>
        <dbReference type="Proteomes" id="UP000027002"/>
    </source>
</evidence>
<dbReference type="KEGG" id="uvi:66067042"/>
<evidence type="ECO:0000313" key="4">
    <source>
        <dbReference type="Proteomes" id="UP000054053"/>
    </source>
</evidence>
<name>A0A063BXE1_USTVR</name>
<organism evidence="1 4">
    <name type="scientific">Ustilaginoidea virens</name>
    <name type="common">Rice false smut fungus</name>
    <name type="synonym">Villosiclava virens</name>
    <dbReference type="NCBI Taxonomy" id="1159556"/>
    <lineage>
        <taxon>Eukaryota</taxon>
        <taxon>Fungi</taxon>
        <taxon>Dikarya</taxon>
        <taxon>Ascomycota</taxon>
        <taxon>Pezizomycotina</taxon>
        <taxon>Sordariomycetes</taxon>
        <taxon>Hypocreomycetidae</taxon>
        <taxon>Hypocreales</taxon>
        <taxon>Clavicipitaceae</taxon>
        <taxon>Ustilaginoidea</taxon>
    </lineage>
</organism>
<dbReference type="RefSeq" id="XP_042999697.1">
    <property type="nucleotide sequence ID" value="XM_043143762.1"/>
</dbReference>
<evidence type="ECO:0000313" key="2">
    <source>
        <dbReference type="EMBL" id="QUC22024.1"/>
    </source>
</evidence>
<dbReference type="HOGENOM" id="CLU_036837_0_0_1"/>
<keyword evidence="3" id="KW-1185">Reference proteome</keyword>
<reference evidence="2" key="3">
    <citation type="submission" date="2020-03" db="EMBL/GenBank/DDBJ databases">
        <title>A mixture of massive structural variations and highly conserved coding sequences in Ustilaginoidea virens genome.</title>
        <authorList>
            <person name="Zhang K."/>
            <person name="Zhao Z."/>
            <person name="Zhang Z."/>
            <person name="Li Y."/>
            <person name="Hsiang T."/>
            <person name="Sun W."/>
        </authorList>
    </citation>
    <scope>NUCLEOTIDE SEQUENCE</scope>
    <source>
        <strain evidence="2">UV-8b</strain>
    </source>
</reference>
<dbReference type="Proteomes" id="UP000054053">
    <property type="component" value="Unassembled WGS sequence"/>
</dbReference>
<sequence length="437" mass="48857">MARLVPLQEDFPFDIISHDVPVTPFREYPTAVVDESRGLRLSVKQYIPRDDKHRTNEALRTEPITIIAAGALGIAKESYEPLFEELLRCAQSSGVLIRSIWMADMFNVGQSALLNQDNLGCDPAWIDHSRDLWSLISRFSDLMVKPIVGLGHSFGCNQLLCLSCWHPSLFHSFAFVEPGIDARYGRGITIPWALQALRQRDSFPTRAEAEDAVVKLNNAASWDPRALSRLKHYSVRQARDKDGARSVWRPVTPKHQIAALVSRFNPGRVGLGPNGTKGVTMAEREVVPDSDPLAFNIGPFYRHELRLAWNMLPSMRPCVLYVNGAKSPFFGHPATREERLRRTGTGVGGNGGVKLGAVRQVVIEGGEHTMVFDESLKTVAAHVADWLADECRRWTEGPKRRRELWLRDAKDKGSVGSDFLAALDAEMKRMKSRAGKL</sequence>
<dbReference type="SUPFAM" id="SSF53474">
    <property type="entry name" value="alpha/beta-Hydrolases"/>
    <property type="match status" value="1"/>
</dbReference>
<evidence type="ECO:0000313" key="1">
    <source>
        <dbReference type="EMBL" id="GAO20134.1"/>
    </source>
</evidence>
<dbReference type="AlphaFoldDB" id="A0A063BXE1"/>
<accession>A0A063BXE1</accession>
<dbReference type="EMBL" id="CP072757">
    <property type="protein sequence ID" value="QUC22024.1"/>
    <property type="molecule type" value="Genomic_DNA"/>
</dbReference>
<dbReference type="InterPro" id="IPR029058">
    <property type="entry name" value="AB_hydrolase_fold"/>
</dbReference>
<dbReference type="Proteomes" id="UP000027002">
    <property type="component" value="Chromosome 5"/>
</dbReference>
<proteinExistence type="predicted"/>
<dbReference type="Gene3D" id="3.40.50.1820">
    <property type="entry name" value="alpha/beta hydrolase"/>
    <property type="match status" value="1"/>
</dbReference>
<protein>
    <submittedName>
        <fullName evidence="1">Uncharacterized protein</fullName>
    </submittedName>
</protein>